<accession>A0AAP9WDH2</accession>
<proteinExistence type="predicted"/>
<gene>
    <name evidence="1" type="ORF">Lepto782_14005</name>
</gene>
<reference evidence="1" key="1">
    <citation type="submission" date="2019-09" db="EMBL/GenBank/DDBJ databases">
        <title>Comparative Genomics of Leptospira interrogans Reveals Genome Plasticity - A Common Adaptive Strategy for Survival in Various Hosts.</title>
        <authorList>
            <person name="Ramli S.R."/>
            <person name="Bunk B."/>
            <person name="Goris M."/>
            <person name="Bhuju S."/>
            <person name="Jarek M."/>
            <person name="Sproer C."/>
            <person name="Mustakim S."/>
            <person name="Strommenger B."/>
            <person name="Pessler F."/>
        </authorList>
    </citation>
    <scope>NUCLEOTIDE SEQUENCE</scope>
    <source>
        <strain evidence="1">782</strain>
    </source>
</reference>
<evidence type="ECO:0000313" key="2">
    <source>
        <dbReference type="Proteomes" id="UP000663124"/>
    </source>
</evidence>
<dbReference type="AlphaFoldDB" id="A0AAP9WDH2"/>
<dbReference type="RefSeq" id="WP_001247553.1">
    <property type="nucleotide sequence ID" value="NZ_CP043884.1"/>
</dbReference>
<name>A0AAP9WDH2_LEPIR</name>
<sequence length="81" mass="9626">MRPKSKSQFFEIGQSWFQNSSSQLQSYLISKKCGNYHFFYHERFQETGKNITQNHIKITNILHGNSVFTIEINGTQFYKDQ</sequence>
<protein>
    <submittedName>
        <fullName evidence="1">Uncharacterized protein</fullName>
    </submittedName>
</protein>
<dbReference type="GeneID" id="61144477"/>
<evidence type="ECO:0000313" key="1">
    <source>
        <dbReference type="EMBL" id="QOI43256.1"/>
    </source>
</evidence>
<organism evidence="1 2">
    <name type="scientific">Leptospira interrogans serovar Canicola</name>
    <dbReference type="NCBI Taxonomy" id="211880"/>
    <lineage>
        <taxon>Bacteria</taxon>
        <taxon>Pseudomonadati</taxon>
        <taxon>Spirochaetota</taxon>
        <taxon>Spirochaetia</taxon>
        <taxon>Leptospirales</taxon>
        <taxon>Leptospiraceae</taxon>
        <taxon>Leptospira</taxon>
    </lineage>
</organism>
<dbReference type="Proteomes" id="UP000663124">
    <property type="component" value="Chromosome 1"/>
</dbReference>
<dbReference type="EMBL" id="CP043884">
    <property type="protein sequence ID" value="QOI43256.1"/>
    <property type="molecule type" value="Genomic_DNA"/>
</dbReference>